<comment type="caution">
    <text evidence="8">The sequence shown here is derived from an EMBL/GenBank/DDBJ whole genome shotgun (WGS) entry which is preliminary data.</text>
</comment>
<dbReference type="PANTHER" id="PTHR11848">
    <property type="entry name" value="TGF-BETA FAMILY"/>
    <property type="match status" value="1"/>
</dbReference>
<name>A0ABQ7S5F0_9ACAR</name>
<evidence type="ECO:0000259" key="7">
    <source>
        <dbReference type="Pfam" id="PF00688"/>
    </source>
</evidence>
<dbReference type="InterPro" id="IPR001111">
    <property type="entry name" value="TGF-b_propeptide"/>
</dbReference>
<evidence type="ECO:0000313" key="9">
    <source>
        <dbReference type="Proteomes" id="UP000825002"/>
    </source>
</evidence>
<dbReference type="InterPro" id="IPR015615">
    <property type="entry name" value="TGF-beta-rel"/>
</dbReference>
<keyword evidence="5" id="KW-1015">Disulfide bond</keyword>
<dbReference type="Pfam" id="PF00688">
    <property type="entry name" value="TGFb_propeptide"/>
    <property type="match status" value="1"/>
</dbReference>
<feature type="compositionally biased region" description="Low complexity" evidence="6">
    <location>
        <begin position="14"/>
        <end position="34"/>
    </location>
</feature>
<evidence type="ECO:0000256" key="2">
    <source>
        <dbReference type="ARBA" id="ARBA00006656"/>
    </source>
</evidence>
<reference evidence="8 9" key="1">
    <citation type="submission" date="2020-10" db="EMBL/GenBank/DDBJ databases">
        <authorList>
            <person name="Klimov P.B."/>
            <person name="Dyachkov S.M."/>
            <person name="Chetverikov P.E."/>
        </authorList>
    </citation>
    <scope>NUCLEOTIDE SEQUENCE [LARGE SCALE GENOMIC DNA]</scope>
    <source>
        <strain evidence="8">BMOC 18-1129-001#AD2665</strain>
        <tissue evidence="8">Entire mites</tissue>
    </source>
</reference>
<evidence type="ECO:0000256" key="6">
    <source>
        <dbReference type="SAM" id="MobiDB-lite"/>
    </source>
</evidence>
<dbReference type="Proteomes" id="UP000825002">
    <property type="component" value="Unassembled WGS sequence"/>
</dbReference>
<comment type="subcellular location">
    <subcellularLocation>
        <location evidence="1">Secreted</location>
    </subcellularLocation>
</comment>
<evidence type="ECO:0000256" key="5">
    <source>
        <dbReference type="ARBA" id="ARBA00023157"/>
    </source>
</evidence>
<dbReference type="Gene3D" id="2.60.120.970">
    <property type="match status" value="1"/>
</dbReference>
<keyword evidence="4" id="KW-0339">Growth factor</keyword>
<gene>
    <name evidence="8" type="ORF">GZH46_02849</name>
</gene>
<keyword evidence="9" id="KW-1185">Reference proteome</keyword>
<dbReference type="InterPro" id="IPR029034">
    <property type="entry name" value="Cystine-knot_cytokine"/>
</dbReference>
<feature type="domain" description="TGF-beta propeptide" evidence="7">
    <location>
        <begin position="38"/>
        <end position="124"/>
    </location>
</feature>
<evidence type="ECO:0000256" key="4">
    <source>
        <dbReference type="ARBA" id="ARBA00023030"/>
    </source>
</evidence>
<accession>A0ABQ7S5F0</accession>
<keyword evidence="3" id="KW-0964">Secreted</keyword>
<organism evidence="8 9">
    <name type="scientific">Fragariocoptes setiger</name>
    <dbReference type="NCBI Taxonomy" id="1670756"/>
    <lineage>
        <taxon>Eukaryota</taxon>
        <taxon>Metazoa</taxon>
        <taxon>Ecdysozoa</taxon>
        <taxon>Arthropoda</taxon>
        <taxon>Chelicerata</taxon>
        <taxon>Arachnida</taxon>
        <taxon>Acari</taxon>
        <taxon>Acariformes</taxon>
        <taxon>Trombidiformes</taxon>
        <taxon>Prostigmata</taxon>
        <taxon>Eupodina</taxon>
        <taxon>Eriophyoidea</taxon>
        <taxon>Phytoptidae</taxon>
        <taxon>Fragariocoptes</taxon>
    </lineage>
</organism>
<comment type="similarity">
    <text evidence="2">Belongs to the TGF-beta family.</text>
</comment>
<feature type="region of interest" description="Disordered" evidence="6">
    <location>
        <begin position="1"/>
        <end position="34"/>
    </location>
</feature>
<sequence length="507" mass="56957">MPSFTQCAHRPSHSHSSQLSLHDNNSTSDNNNNYTYTDSCRRTLRLLDIRRIDLESYGWEVFYVKLAVADWMRDAHTNLGLLIQAKSMFNEPIDDHQLRFVSATQFHEQQQSENSDTQPLLVVYTHDGQRNSSRSRSLEPALDNHIYGYRLTDLLPETSGTPTWSYNKNHMKVALAAQPSYGATSVASGAHNLAHNKTSYSHQSAAQESERINQRTLREQHNNQVLFRCSRQMLELDFQLLNFTWILEPKKININQCTHCMTDFGEQTLRQTNANNDSQVVNDYATTPGSGNQASQFASILLQQSAMTEFEASSLSEFNEQEDIELNYCPRQQPTTASAFDNSGQFQQSLIYDTTSSYGNTKTEERATYGSLAHELRVLHSLDKQLAQSIDRLLTESSRSSQLIESIESSIQQHQSLHVSNGNNNMIDNKQYKEDEEDKEGKTSSSGSGSSVTNSMCCEPSQLGAVNLLYATGDSVIVLRQFDDVVATQCECSSLSTSVSSKQFLVG</sequence>
<proteinExistence type="inferred from homology"/>
<dbReference type="SUPFAM" id="SSF57501">
    <property type="entry name" value="Cystine-knot cytokines"/>
    <property type="match status" value="1"/>
</dbReference>
<dbReference type="Gene3D" id="2.10.90.10">
    <property type="entry name" value="Cystine-knot cytokines"/>
    <property type="match status" value="2"/>
</dbReference>
<evidence type="ECO:0000313" key="8">
    <source>
        <dbReference type="EMBL" id="KAG9508649.1"/>
    </source>
</evidence>
<evidence type="ECO:0000256" key="3">
    <source>
        <dbReference type="ARBA" id="ARBA00022525"/>
    </source>
</evidence>
<evidence type="ECO:0000256" key="1">
    <source>
        <dbReference type="ARBA" id="ARBA00004613"/>
    </source>
</evidence>
<protein>
    <recommendedName>
        <fullName evidence="7">TGF-beta propeptide domain-containing protein</fullName>
    </recommendedName>
</protein>
<dbReference type="EMBL" id="JAIFTH010001167">
    <property type="protein sequence ID" value="KAG9508649.1"/>
    <property type="molecule type" value="Genomic_DNA"/>
</dbReference>
<feature type="region of interest" description="Disordered" evidence="6">
    <location>
        <begin position="433"/>
        <end position="454"/>
    </location>
</feature>